<evidence type="ECO:0000256" key="1">
    <source>
        <dbReference type="SAM" id="Phobius"/>
    </source>
</evidence>
<keyword evidence="1" id="KW-0812">Transmembrane</keyword>
<name>A0A1I7ZAB5_9BILA</name>
<keyword evidence="2" id="KW-1185">Reference proteome</keyword>
<feature type="transmembrane region" description="Helical" evidence="1">
    <location>
        <begin position="31"/>
        <end position="47"/>
    </location>
</feature>
<dbReference type="WBParaSite" id="L893_g24432.t1">
    <property type="protein sequence ID" value="L893_g24432.t1"/>
    <property type="gene ID" value="L893_g24432"/>
</dbReference>
<dbReference type="Proteomes" id="UP000095287">
    <property type="component" value="Unplaced"/>
</dbReference>
<proteinExistence type="predicted"/>
<organism evidence="2 3">
    <name type="scientific">Steinernema glaseri</name>
    <dbReference type="NCBI Taxonomy" id="37863"/>
    <lineage>
        <taxon>Eukaryota</taxon>
        <taxon>Metazoa</taxon>
        <taxon>Ecdysozoa</taxon>
        <taxon>Nematoda</taxon>
        <taxon>Chromadorea</taxon>
        <taxon>Rhabditida</taxon>
        <taxon>Tylenchina</taxon>
        <taxon>Panagrolaimomorpha</taxon>
        <taxon>Strongyloidoidea</taxon>
        <taxon>Steinernematidae</taxon>
        <taxon>Steinernema</taxon>
    </lineage>
</organism>
<evidence type="ECO:0000313" key="2">
    <source>
        <dbReference type="Proteomes" id="UP000095287"/>
    </source>
</evidence>
<sequence length="125" mass="13858">MDLSYSLVVYEEGNRFQRHGRAQRSNPIDQHYFFVCINIILIVYFGIRDADYCGCYFKIRSPEMGKFGTACHYLYSLAAFLLRAGLKAASSVALLASLGIGVYVIGQKTGKAINGNEKGESKSLT</sequence>
<feature type="transmembrane region" description="Helical" evidence="1">
    <location>
        <begin position="88"/>
        <end position="106"/>
    </location>
</feature>
<keyword evidence="1" id="KW-0472">Membrane</keyword>
<reference evidence="3" key="1">
    <citation type="submission" date="2016-11" db="UniProtKB">
        <authorList>
            <consortium name="WormBaseParasite"/>
        </authorList>
    </citation>
    <scope>IDENTIFICATION</scope>
</reference>
<protein>
    <submittedName>
        <fullName evidence="3">TPT domain-containing protein</fullName>
    </submittedName>
</protein>
<keyword evidence="1" id="KW-1133">Transmembrane helix</keyword>
<dbReference type="AlphaFoldDB" id="A0A1I7ZAB5"/>
<accession>A0A1I7ZAB5</accession>
<evidence type="ECO:0000313" key="3">
    <source>
        <dbReference type="WBParaSite" id="L893_g24432.t1"/>
    </source>
</evidence>